<reference evidence="1" key="2">
    <citation type="submission" date="2022-01" db="EMBL/GenBank/DDBJ databases">
        <authorList>
            <person name="Yamashiro T."/>
            <person name="Shiraishi A."/>
            <person name="Satake H."/>
            <person name="Nakayama K."/>
        </authorList>
    </citation>
    <scope>NUCLEOTIDE SEQUENCE</scope>
</reference>
<reference evidence="1" key="1">
    <citation type="journal article" date="2022" name="Int. J. Mol. Sci.">
        <title>Draft Genome of Tanacetum Coccineum: Genomic Comparison of Closely Related Tanacetum-Family Plants.</title>
        <authorList>
            <person name="Yamashiro T."/>
            <person name="Shiraishi A."/>
            <person name="Nakayama K."/>
            <person name="Satake H."/>
        </authorList>
    </citation>
    <scope>NUCLEOTIDE SEQUENCE</scope>
</reference>
<sequence length="85" mass="9216">MFFVLLNGGGSGLEDLQQSTTQMSTTESEYIAASMKLAMEAVWIEEILSQVFENNLAVPLQRLYQIGSLTHHARGSGASSASSFM</sequence>
<protein>
    <submittedName>
        <fullName evidence="1">Uncharacterized protein</fullName>
    </submittedName>
</protein>
<dbReference type="EMBL" id="BQNB010013776">
    <property type="protein sequence ID" value="GJT20138.1"/>
    <property type="molecule type" value="Genomic_DNA"/>
</dbReference>
<organism evidence="1 2">
    <name type="scientific">Tanacetum coccineum</name>
    <dbReference type="NCBI Taxonomy" id="301880"/>
    <lineage>
        <taxon>Eukaryota</taxon>
        <taxon>Viridiplantae</taxon>
        <taxon>Streptophyta</taxon>
        <taxon>Embryophyta</taxon>
        <taxon>Tracheophyta</taxon>
        <taxon>Spermatophyta</taxon>
        <taxon>Magnoliopsida</taxon>
        <taxon>eudicotyledons</taxon>
        <taxon>Gunneridae</taxon>
        <taxon>Pentapetalae</taxon>
        <taxon>asterids</taxon>
        <taxon>campanulids</taxon>
        <taxon>Asterales</taxon>
        <taxon>Asteraceae</taxon>
        <taxon>Asteroideae</taxon>
        <taxon>Anthemideae</taxon>
        <taxon>Anthemidinae</taxon>
        <taxon>Tanacetum</taxon>
    </lineage>
</organism>
<keyword evidence="2" id="KW-1185">Reference proteome</keyword>
<dbReference type="Proteomes" id="UP001151760">
    <property type="component" value="Unassembled WGS sequence"/>
</dbReference>
<name>A0ABQ5C0L6_9ASTR</name>
<accession>A0ABQ5C0L6</accession>
<evidence type="ECO:0000313" key="1">
    <source>
        <dbReference type="EMBL" id="GJT20138.1"/>
    </source>
</evidence>
<evidence type="ECO:0000313" key="2">
    <source>
        <dbReference type="Proteomes" id="UP001151760"/>
    </source>
</evidence>
<proteinExistence type="predicted"/>
<gene>
    <name evidence="1" type="ORF">Tco_0878844</name>
</gene>
<comment type="caution">
    <text evidence="1">The sequence shown here is derived from an EMBL/GenBank/DDBJ whole genome shotgun (WGS) entry which is preliminary data.</text>
</comment>